<evidence type="ECO:0000256" key="1">
    <source>
        <dbReference type="SAM" id="MobiDB-lite"/>
    </source>
</evidence>
<feature type="transmembrane region" description="Helical" evidence="2">
    <location>
        <begin position="279"/>
        <end position="300"/>
    </location>
</feature>
<evidence type="ECO:0000313" key="3">
    <source>
        <dbReference type="EMBL" id="CAK9275744.1"/>
    </source>
</evidence>
<keyword evidence="2" id="KW-0812">Transmembrane</keyword>
<dbReference type="EMBL" id="OZ020102">
    <property type="protein sequence ID" value="CAK9275744.1"/>
    <property type="molecule type" value="Genomic_DNA"/>
</dbReference>
<evidence type="ECO:0000256" key="2">
    <source>
        <dbReference type="SAM" id="Phobius"/>
    </source>
</evidence>
<feature type="region of interest" description="Disordered" evidence="1">
    <location>
        <begin position="96"/>
        <end position="119"/>
    </location>
</feature>
<protein>
    <submittedName>
        <fullName evidence="3">Uncharacterized protein</fullName>
    </submittedName>
</protein>
<name>A0ABP0XB22_9BRYO</name>
<organism evidence="3 4">
    <name type="scientific">Sphagnum jensenii</name>
    <dbReference type="NCBI Taxonomy" id="128206"/>
    <lineage>
        <taxon>Eukaryota</taxon>
        <taxon>Viridiplantae</taxon>
        <taxon>Streptophyta</taxon>
        <taxon>Embryophyta</taxon>
        <taxon>Bryophyta</taxon>
        <taxon>Sphagnophytina</taxon>
        <taxon>Sphagnopsida</taxon>
        <taxon>Sphagnales</taxon>
        <taxon>Sphagnaceae</taxon>
        <taxon>Sphagnum</taxon>
    </lineage>
</organism>
<gene>
    <name evidence="3" type="ORF">CSSPJE1EN1_LOCUS21222</name>
</gene>
<keyword evidence="2" id="KW-0472">Membrane</keyword>
<dbReference type="Proteomes" id="UP001497444">
    <property type="component" value="Chromosome 7"/>
</dbReference>
<feature type="compositionally biased region" description="Low complexity" evidence="1">
    <location>
        <begin position="47"/>
        <end position="59"/>
    </location>
</feature>
<proteinExistence type="predicted"/>
<keyword evidence="2" id="KW-1133">Transmembrane helix</keyword>
<sequence>MFRQERASQKSLGKTKTRLPVYYTAEKTNHVSSSSSSSRRSDMKGGRTPSAPATSAAARQNKQHAHHQTAHVKNVAFAIPESFAAVKGVDPNAAIKSIDSKNKKRRIPPPHPTRKKTTQLIPTGATLVAPAFSSSLSTLPLKKSLPTTQAPPPDDDHHTLASVSLESSNLVKVEVPIASSILTANETQTDLYLVGKKLPTKFEFPASNGTELLLWTEPGSQVESSSVQSASSCKSLGDERHSQVCSSSAVGSDGDHQKQLPGDGGLILLNTSKRKFTMAIEFCLLLALGGILAIGMIPYFESAMRSYLANTCSCLDHHSTQNLLLDGSFSEQQQQQQGGGGLRGGGGGLFHWSKCPLLANLSLGFPSKNNK</sequence>
<keyword evidence="4" id="KW-1185">Reference proteome</keyword>
<evidence type="ECO:0000313" key="4">
    <source>
        <dbReference type="Proteomes" id="UP001497444"/>
    </source>
</evidence>
<feature type="compositionally biased region" description="Basic residues" evidence="1">
    <location>
        <begin position="102"/>
        <end position="117"/>
    </location>
</feature>
<accession>A0ABP0XB22</accession>
<feature type="region of interest" description="Disordered" evidence="1">
    <location>
        <begin position="1"/>
        <end position="69"/>
    </location>
</feature>
<reference evidence="3" key="1">
    <citation type="submission" date="2024-02" db="EMBL/GenBank/DDBJ databases">
        <authorList>
            <consortium name="ELIXIR-Norway"/>
            <consortium name="Elixir Norway"/>
        </authorList>
    </citation>
    <scope>NUCLEOTIDE SEQUENCE</scope>
</reference>